<proteinExistence type="predicted"/>
<feature type="domain" description="HTH tetR-type" evidence="3">
    <location>
        <begin position="1"/>
        <end position="58"/>
    </location>
</feature>
<evidence type="ECO:0000313" key="4">
    <source>
        <dbReference type="EMBL" id="GAB08805.1"/>
    </source>
</evidence>
<dbReference type="EMBL" id="BAEE01000021">
    <property type="protein sequence ID" value="GAB08805.1"/>
    <property type="molecule type" value="Genomic_DNA"/>
</dbReference>
<keyword evidence="5" id="KW-1185">Reference proteome</keyword>
<dbReference type="InterPro" id="IPR001647">
    <property type="entry name" value="HTH_TetR"/>
</dbReference>
<evidence type="ECO:0000256" key="1">
    <source>
        <dbReference type="ARBA" id="ARBA00023125"/>
    </source>
</evidence>
<comment type="caution">
    <text evidence="4">The sequence shown here is derived from an EMBL/GenBank/DDBJ whole genome shotgun (WGS) entry which is preliminary data.</text>
</comment>
<dbReference type="PANTHER" id="PTHR30055:SF226">
    <property type="entry name" value="HTH-TYPE TRANSCRIPTIONAL REGULATOR PKSA"/>
    <property type="match status" value="1"/>
</dbReference>
<evidence type="ECO:0000313" key="5">
    <source>
        <dbReference type="Proteomes" id="UP000035088"/>
    </source>
</evidence>
<dbReference type="AlphaFoldDB" id="G7GYY0"/>
<evidence type="ECO:0000259" key="3">
    <source>
        <dbReference type="PROSITE" id="PS50977"/>
    </source>
</evidence>
<dbReference type="SUPFAM" id="SSF46689">
    <property type="entry name" value="Homeodomain-like"/>
    <property type="match status" value="1"/>
</dbReference>
<evidence type="ECO:0000256" key="2">
    <source>
        <dbReference type="PROSITE-ProRule" id="PRU00335"/>
    </source>
</evidence>
<dbReference type="InterPro" id="IPR023772">
    <property type="entry name" value="DNA-bd_HTH_TetR-type_CS"/>
</dbReference>
<organism evidence="4 5">
    <name type="scientific">Gordonia araii NBRC 100433</name>
    <dbReference type="NCBI Taxonomy" id="1073574"/>
    <lineage>
        <taxon>Bacteria</taxon>
        <taxon>Bacillati</taxon>
        <taxon>Actinomycetota</taxon>
        <taxon>Actinomycetes</taxon>
        <taxon>Mycobacteriales</taxon>
        <taxon>Gordoniaceae</taxon>
        <taxon>Gordonia</taxon>
    </lineage>
</organism>
<dbReference type="PANTHER" id="PTHR30055">
    <property type="entry name" value="HTH-TYPE TRANSCRIPTIONAL REGULATOR RUTR"/>
    <property type="match status" value="1"/>
</dbReference>
<dbReference type="GO" id="GO:0003700">
    <property type="term" value="F:DNA-binding transcription factor activity"/>
    <property type="evidence" value="ECO:0007669"/>
    <property type="project" value="TreeGrafter"/>
</dbReference>
<dbReference type="PROSITE" id="PS50977">
    <property type="entry name" value="HTH_TETR_2"/>
    <property type="match status" value="1"/>
</dbReference>
<feature type="DNA-binding region" description="H-T-H motif" evidence="2">
    <location>
        <begin position="21"/>
        <end position="40"/>
    </location>
</feature>
<dbReference type="InterPro" id="IPR050109">
    <property type="entry name" value="HTH-type_TetR-like_transc_reg"/>
</dbReference>
<accession>G7GYY0</accession>
<name>G7GYY0_9ACTN</name>
<dbReference type="Gene3D" id="1.10.357.10">
    <property type="entry name" value="Tetracycline Repressor, domain 2"/>
    <property type="match status" value="1"/>
</dbReference>
<keyword evidence="1 2" id="KW-0238">DNA-binding</keyword>
<dbReference type="Proteomes" id="UP000035088">
    <property type="component" value="Unassembled WGS sequence"/>
</dbReference>
<dbReference type="GO" id="GO:0000976">
    <property type="term" value="F:transcription cis-regulatory region binding"/>
    <property type="evidence" value="ECO:0007669"/>
    <property type="project" value="TreeGrafter"/>
</dbReference>
<dbReference type="STRING" id="1073574.GOARA_021_00420"/>
<gene>
    <name evidence="4" type="ORF">GOARA_021_00420</name>
</gene>
<dbReference type="InterPro" id="IPR009057">
    <property type="entry name" value="Homeodomain-like_sf"/>
</dbReference>
<dbReference type="Pfam" id="PF00440">
    <property type="entry name" value="TetR_N"/>
    <property type="match status" value="1"/>
</dbReference>
<sequence length="184" mass="20103">MVEWIVEAAARVFEREGIDATTNRIAEEAGVSIGSLYQYFPDKHALLDELAMRHIDEAEAALVSVWGDTDNGGDDRDVRGLVERLVAETARLHEDDGPLHRVMRVHAGRSAEVADAFARVVADLTDRVEKALADREIDDADGRARLIVATIDAQVHGVLAGGDAERRADRLRLVVDQVMAVVDG</sequence>
<dbReference type="PRINTS" id="PR00455">
    <property type="entry name" value="HTHTETR"/>
</dbReference>
<reference evidence="4 5" key="1">
    <citation type="submission" date="2011-11" db="EMBL/GenBank/DDBJ databases">
        <title>Whole genome shotgun sequence of Gordonia araii NBRC 100433.</title>
        <authorList>
            <person name="Yoshida Y."/>
            <person name="Hosoyama A."/>
            <person name="Tsuchikane K."/>
            <person name="Katsumata H."/>
            <person name="Yamazaki S."/>
            <person name="Fujita N."/>
        </authorList>
    </citation>
    <scope>NUCLEOTIDE SEQUENCE [LARGE SCALE GENOMIC DNA]</scope>
    <source>
        <strain evidence="4 5">NBRC 100433</strain>
    </source>
</reference>
<protein>
    <submittedName>
        <fullName evidence="4">Putative TetR family transcriptional regulator</fullName>
    </submittedName>
</protein>
<dbReference type="PROSITE" id="PS01081">
    <property type="entry name" value="HTH_TETR_1"/>
    <property type="match status" value="1"/>
</dbReference>